<feature type="compositionally biased region" description="Polar residues" evidence="1">
    <location>
        <begin position="1287"/>
        <end position="1299"/>
    </location>
</feature>
<proteinExistence type="predicted"/>
<feature type="chain" id="PRO_5006622766" evidence="3">
    <location>
        <begin position="23"/>
        <end position="1362"/>
    </location>
</feature>
<dbReference type="Proteomes" id="UP000051952">
    <property type="component" value="Unassembled WGS sequence"/>
</dbReference>
<feature type="transmembrane region" description="Helical" evidence="2">
    <location>
        <begin position="1060"/>
        <end position="1083"/>
    </location>
</feature>
<accession>A0A0S4JV81</accession>
<protein>
    <submittedName>
        <fullName evidence="4">Membrane-associated protein, putative</fullName>
    </submittedName>
</protein>
<dbReference type="EMBL" id="CYKH01002141">
    <property type="protein sequence ID" value="CUG93297.1"/>
    <property type="molecule type" value="Genomic_DNA"/>
</dbReference>
<dbReference type="VEuPathDB" id="TriTrypDB:BSAL_41930"/>
<dbReference type="VEuPathDB" id="TriTrypDB:BSAL_41250"/>
<keyword evidence="5" id="KW-1185">Reference proteome</keyword>
<feature type="transmembrane region" description="Helical" evidence="2">
    <location>
        <begin position="1247"/>
        <end position="1271"/>
    </location>
</feature>
<gene>
    <name evidence="4" type="ORF">BSAL_41935</name>
</gene>
<keyword evidence="3" id="KW-0732">Signal</keyword>
<organism evidence="4 5">
    <name type="scientific">Bodo saltans</name>
    <name type="common">Flagellated protozoan</name>
    <dbReference type="NCBI Taxonomy" id="75058"/>
    <lineage>
        <taxon>Eukaryota</taxon>
        <taxon>Discoba</taxon>
        <taxon>Euglenozoa</taxon>
        <taxon>Kinetoplastea</taxon>
        <taxon>Metakinetoplastina</taxon>
        <taxon>Eubodonida</taxon>
        <taxon>Bodonidae</taxon>
        <taxon>Bodo</taxon>
    </lineage>
</organism>
<evidence type="ECO:0000256" key="2">
    <source>
        <dbReference type="SAM" id="Phobius"/>
    </source>
</evidence>
<keyword evidence="2" id="KW-1133">Transmembrane helix</keyword>
<name>A0A0S4JV81_BODSA</name>
<feature type="transmembrane region" description="Helical" evidence="2">
    <location>
        <begin position="1011"/>
        <end position="1030"/>
    </location>
</feature>
<evidence type="ECO:0000256" key="1">
    <source>
        <dbReference type="SAM" id="MobiDB-lite"/>
    </source>
</evidence>
<evidence type="ECO:0000256" key="3">
    <source>
        <dbReference type="SAM" id="SignalP"/>
    </source>
</evidence>
<feature type="transmembrane region" description="Helical" evidence="2">
    <location>
        <begin position="1177"/>
        <end position="1196"/>
    </location>
</feature>
<feature type="transmembrane region" description="Helical" evidence="2">
    <location>
        <begin position="1151"/>
        <end position="1171"/>
    </location>
</feature>
<evidence type="ECO:0000313" key="5">
    <source>
        <dbReference type="Proteomes" id="UP000051952"/>
    </source>
</evidence>
<reference evidence="5" key="1">
    <citation type="submission" date="2015-09" db="EMBL/GenBank/DDBJ databases">
        <authorList>
            <consortium name="Pathogen Informatics"/>
        </authorList>
    </citation>
    <scope>NUCLEOTIDE SEQUENCE [LARGE SCALE GENOMIC DNA]</scope>
    <source>
        <strain evidence="5">Lake Konstanz</strain>
    </source>
</reference>
<feature type="signal peptide" evidence="3">
    <location>
        <begin position="1"/>
        <end position="22"/>
    </location>
</feature>
<sequence>MPKSFTWIFIMMIQQLLENAEGAIPCLTYTNESGGVVDVSTSAFSPIVVKSDSVVTLLNCATRVRFEINTLQYNGSVRNVTFFVVGGSALPIIEILVTPSGSGDVEHISVLVSNVVTMITGNEEATRPLFFTSISSASPLALQNIHVSISNSTIDMNATDASFIAIGAVQRTTNVQIDICNSHISMLTQLVRQLRGRLIEISPEHGVSEFVTISVKDSFLRNTVHGCVKPGGSFVGDSVVLCATGDPRNQTDNSVASLIQFSGVSSQYRDVNIYFSTTEIDNYVISAIPSLFAIAVVVYFHSYERSNVTVARANFTIIDSPHVNITANYCASLLVVDNFVNVDVFTVDIVRSHITATLAPIQAVFKAIVLNCIIDFATLNFTSRVKIKVEMVRVRSVADRTVAVASSGSEILMALIRQKSSGPLSQLNITVANSNIELTHNNVSSTGTIVGGISLNVLFTTTCVVALAPLTNSSGALLDQSSIVINTVRVIATTRLISIGKMINSMALSSFPVQHTLVTSTMAKAFRSIVEISSSSLHSVVEVLPSGTLDTSNVFVLTTLALIGDPRPIGAQQLKSSVSSFLVPIVLLLLPQLLPTSAPITTNAFQLTLQHLSLEVSCIVPVAAAPPVHLISMFVAPNNMTNSSFTANSVTCRQSNQSIALEIHAFLCVSNCYFVATTVILKSSVGLRGSPTQRHPLMTLASNTIIYLINISHSSPPSSGVEGAAVIWDRSQRIEVSGSTLWVDGCTFTGYQGLLFSRNVSWRQQHPEAGSATFPAGPTLVLKCNAVTPFSNSTTATDFTALTPKSMERVIKGGGGGAAAAQFVTIDYPINTPMHSPYLPQAYPMCLPWLLTTTATYLAPEEVVSPSTAPAGAAAAADATLTTIFSVSLAVELLSSVIIGGDGGSSIGDAQMLVMIGQSVCAPAPLRASTTTIKKIIISPFSLLGDAEVVLGNGALVALCIVIIHVYTRWKLRHHLMMRLTRENDAATSHHKEGGHQPKILVILQEPLAKMVNWSIVASMFLIVGVVNSIPKLCSSSESINGGAPDSTTMTAGIASNNVALRWCVALFGIGIAVAAGHLYVYLHRKCEPHFLYRPYTQREFRSGLYFQFIQRSTDELQQREILPHGFWRPQHMKTAFGKLRGTVRGGEQAFAMYPIILTLSTGLISGVPATSSSWCFGMLPFISVISLLGAVMIVTCRPNRCRLAGTLHAMALVGTALTAALCTAALQNDDEDNERNSTTNWASSALPIVSIIISLIEALRTFHTVIALLFERNIRSTAGERPKSDASPQLSKPFQQDMQRTNDRPLELIQIIVTTAGESPTSDASARFRDQEMQLYKLIQIICGNVTSLKTRLAINRRKKT</sequence>
<keyword evidence="2" id="KW-0472">Membrane</keyword>
<feature type="region of interest" description="Disordered" evidence="1">
    <location>
        <begin position="1280"/>
        <end position="1299"/>
    </location>
</feature>
<evidence type="ECO:0000313" key="4">
    <source>
        <dbReference type="EMBL" id="CUG93297.1"/>
    </source>
</evidence>
<feature type="transmembrane region" description="Helical" evidence="2">
    <location>
        <begin position="949"/>
        <end position="968"/>
    </location>
</feature>
<keyword evidence="2" id="KW-0812">Transmembrane</keyword>
<feature type="transmembrane region" description="Helical" evidence="2">
    <location>
        <begin position="1208"/>
        <end position="1227"/>
    </location>
</feature>